<protein>
    <recommendedName>
        <fullName evidence="2">Type II toxin-antitoxin system RelE/ParE family toxin</fullName>
    </recommendedName>
</protein>
<reference evidence="1" key="1">
    <citation type="journal article" date="2020" name="mSystems">
        <title>Genome- and Community-Level Interaction Insights into Carbon Utilization and Element Cycling Functions of Hydrothermarchaeota in Hydrothermal Sediment.</title>
        <authorList>
            <person name="Zhou Z."/>
            <person name="Liu Y."/>
            <person name="Xu W."/>
            <person name="Pan J."/>
            <person name="Luo Z.H."/>
            <person name="Li M."/>
        </authorList>
    </citation>
    <scope>NUCLEOTIDE SEQUENCE [LARGE SCALE GENOMIC DNA]</scope>
    <source>
        <strain evidence="1">HyVt-389</strain>
    </source>
</reference>
<dbReference type="SUPFAM" id="SSF143011">
    <property type="entry name" value="RelE-like"/>
    <property type="match status" value="1"/>
</dbReference>
<organism evidence="1">
    <name type="scientific">Desulfofervidus auxilii</name>
    <dbReference type="NCBI Taxonomy" id="1621989"/>
    <lineage>
        <taxon>Bacteria</taxon>
        <taxon>Pseudomonadati</taxon>
        <taxon>Thermodesulfobacteriota</taxon>
        <taxon>Candidatus Desulfofervidia</taxon>
        <taxon>Candidatus Desulfofervidales</taxon>
        <taxon>Candidatus Desulfofervidaceae</taxon>
        <taxon>Candidatus Desulfofervidus</taxon>
    </lineage>
</organism>
<dbReference type="AlphaFoldDB" id="A0A7C1VWD2"/>
<evidence type="ECO:0008006" key="2">
    <source>
        <dbReference type="Google" id="ProtNLM"/>
    </source>
</evidence>
<name>A0A7C1VWD2_DESA2</name>
<dbReference type="Gene3D" id="3.30.2310.20">
    <property type="entry name" value="RelE-like"/>
    <property type="match status" value="1"/>
</dbReference>
<proteinExistence type="predicted"/>
<dbReference type="EMBL" id="DRIH01000052">
    <property type="protein sequence ID" value="HEC67486.1"/>
    <property type="molecule type" value="Genomic_DNA"/>
</dbReference>
<gene>
    <name evidence="1" type="ORF">ENI35_01530</name>
</gene>
<sequence length="86" mass="10430">MWKIELSKSADKFVRRERIKDTEIGLFIEKFINYSKGLDENIDVKKINGKEYHRIKIGKIRMILKVDFKEQLVFMDRIDYRGSIYK</sequence>
<evidence type="ECO:0000313" key="1">
    <source>
        <dbReference type="EMBL" id="HEC67486.1"/>
    </source>
</evidence>
<dbReference type="InterPro" id="IPR035093">
    <property type="entry name" value="RelE/ParE_toxin_dom_sf"/>
</dbReference>
<dbReference type="Proteomes" id="UP000885738">
    <property type="component" value="Unassembled WGS sequence"/>
</dbReference>
<comment type="caution">
    <text evidence="1">The sequence shown here is derived from an EMBL/GenBank/DDBJ whole genome shotgun (WGS) entry which is preliminary data.</text>
</comment>
<accession>A0A7C1VWD2</accession>